<keyword evidence="3" id="KW-0813">Transport</keyword>
<feature type="transmembrane region" description="Helical" evidence="25">
    <location>
        <begin position="346"/>
        <end position="365"/>
    </location>
</feature>
<comment type="catalytic activity">
    <reaction evidence="17">
        <text>L-arginyl-glycine(out) = L-arginyl-glycine(in)</text>
        <dbReference type="Rhea" id="RHEA:79391"/>
        <dbReference type="ChEBI" id="CHEBI:229955"/>
    </reaction>
</comment>
<comment type="catalytic activity">
    <reaction evidence="10">
        <text>L-alpha-aminoacyl-L-arginine(out) = L-alpha-aminoacyl-L-arginine(in)</text>
        <dbReference type="Rhea" id="RHEA:79367"/>
        <dbReference type="ChEBI" id="CHEBI:229968"/>
    </reaction>
</comment>
<reference evidence="27 28" key="1">
    <citation type="submission" date="2014-09" db="EMBL/GenBank/DDBJ databases">
        <title>Alistipes sp. 627, sp. nov., a novel member of the family Rikenellaceae isolated from human faeces.</title>
        <authorList>
            <person name="Shkoporov A.N."/>
            <person name="Chaplin A.V."/>
            <person name="Motuzova O.V."/>
            <person name="Kafarskaia L.I."/>
            <person name="Khokhlova E.V."/>
            <person name="Efimov B.A."/>
        </authorList>
    </citation>
    <scope>NUCLEOTIDE SEQUENCE [LARGE SCALE GENOMIC DNA]</scope>
    <source>
        <strain evidence="27 28">627</strain>
    </source>
</reference>
<comment type="similarity">
    <text evidence="2">Belongs to the major facilitator superfamily.</text>
</comment>
<comment type="catalytic activity">
    <reaction evidence="16">
        <text>L-lysyl-L-lysine(out) = L-lysyl-L-lysine(in)</text>
        <dbReference type="Rhea" id="RHEA:79403"/>
        <dbReference type="ChEBI" id="CHEBI:229956"/>
    </reaction>
</comment>
<evidence type="ECO:0000256" key="19">
    <source>
        <dbReference type="ARBA" id="ARBA00044919"/>
    </source>
</evidence>
<evidence type="ECO:0000256" key="24">
    <source>
        <dbReference type="ARBA" id="ARBA00046376"/>
    </source>
</evidence>
<evidence type="ECO:0000256" key="3">
    <source>
        <dbReference type="ARBA" id="ARBA00022448"/>
    </source>
</evidence>
<feature type="transmembrane region" description="Helical" evidence="25">
    <location>
        <begin position="426"/>
        <end position="447"/>
    </location>
</feature>
<comment type="catalytic activity">
    <reaction evidence="9">
        <text>L-histidyl-glycine(out) = L-histidyl-glycine(in)</text>
        <dbReference type="Rhea" id="RHEA:79395"/>
        <dbReference type="ChEBI" id="CHEBI:229957"/>
    </reaction>
</comment>
<feature type="transmembrane region" description="Helical" evidence="25">
    <location>
        <begin position="198"/>
        <end position="222"/>
    </location>
</feature>
<evidence type="ECO:0000256" key="8">
    <source>
        <dbReference type="ARBA" id="ARBA00044876"/>
    </source>
</evidence>
<dbReference type="SUPFAM" id="SSF103473">
    <property type="entry name" value="MFS general substrate transporter"/>
    <property type="match status" value="1"/>
</dbReference>
<sequence length="465" mass="50837">MTQTMQRKLNDSVVARWGALILIALMMFFAYMFVDVISPISSLLETQRGWSPDVYGTVVGSEYFLNVFVLFLIFAGIILDKMGVRFTGLLSAGLMIIGAGIKLYGISDYFVGGGFGWEFFNSFWPSMPGSAKVACIGFAIFGCGAEMAGVTVSRAIARWFDGKEMALAMGVEMAIARLGVTAVFFLSPRLAAIAPESVVRPVAVVGALLCIGFLTFLVFTFMDRKLDRQMGNIEEIEEDKFKVKDLGNLFGSKTFMIVAFLCVLYYSAIFPFQKFAVPMLQNTLAISSQEASDLFAWFPIGAMILTPLLGAFLDFRGKGATMLILGAILMCACHLTFALVPLTKPIAYIAIILLGVSFSLVPAALWPSVPKLVDGRYLGSGYSVIFWIQNLGLWAFPLIIGKTLQATNPGVSEQIQAGVEGVTYNYTVPMLVFASLGVLAFFLGIWLKRLDTKNHYGLELPNVKK</sequence>
<dbReference type="InterPro" id="IPR052187">
    <property type="entry name" value="MFSD1"/>
</dbReference>
<feature type="transmembrane region" description="Helical" evidence="25">
    <location>
        <begin position="165"/>
        <end position="186"/>
    </location>
</feature>
<evidence type="ECO:0000313" key="27">
    <source>
        <dbReference type="EMBL" id="KHE41991.1"/>
    </source>
</evidence>
<name>A0ABR4YIA1_9BACT</name>
<evidence type="ECO:0000256" key="11">
    <source>
        <dbReference type="ARBA" id="ARBA00044884"/>
    </source>
</evidence>
<dbReference type="InterPro" id="IPR036259">
    <property type="entry name" value="MFS_trans_sf"/>
</dbReference>
<evidence type="ECO:0000256" key="14">
    <source>
        <dbReference type="ARBA" id="ARBA00044898"/>
    </source>
</evidence>
<dbReference type="InterPro" id="IPR011701">
    <property type="entry name" value="MFS"/>
</dbReference>
<evidence type="ECO:0000256" key="21">
    <source>
        <dbReference type="ARBA" id="ARBA00044985"/>
    </source>
</evidence>
<protein>
    <recommendedName>
        <fullName evidence="21">Lysosomal dipeptide transporter MFSD1</fullName>
    </recommendedName>
    <alternativeName>
        <fullName evidence="22">Major facilitator superfamily domain-containing protein 1</fullName>
    </alternativeName>
</protein>
<comment type="catalytic activity">
    <reaction evidence="8">
        <text>L-lysyl-L-alanine(out) = L-lysyl-L-alanine(in)</text>
        <dbReference type="Rhea" id="RHEA:79399"/>
        <dbReference type="ChEBI" id="CHEBI:229954"/>
    </reaction>
</comment>
<evidence type="ECO:0000256" key="16">
    <source>
        <dbReference type="ARBA" id="ARBA00044900"/>
    </source>
</evidence>
<evidence type="ECO:0000256" key="5">
    <source>
        <dbReference type="ARBA" id="ARBA00022989"/>
    </source>
</evidence>
<gene>
    <name evidence="27" type="ORF">LG35_07055</name>
</gene>
<evidence type="ECO:0000313" key="28">
    <source>
        <dbReference type="Proteomes" id="UP000030889"/>
    </source>
</evidence>
<comment type="catalytic activity">
    <reaction evidence="11">
        <text>L-alpha-aminoacyl-L-histidine(out) = L-alpha-aminoacyl-L-histidine(in)</text>
        <dbReference type="Rhea" id="RHEA:79375"/>
        <dbReference type="ChEBI" id="CHEBI:229967"/>
    </reaction>
</comment>
<comment type="catalytic activity">
    <reaction evidence="13">
        <text>L-alpha-aminoacyl-L-lysine(out) = L-alpha-aminoacyl-L-lysine(in)</text>
        <dbReference type="Rhea" id="RHEA:79383"/>
        <dbReference type="ChEBI" id="CHEBI:229966"/>
    </reaction>
</comment>
<evidence type="ECO:0000256" key="15">
    <source>
        <dbReference type="ARBA" id="ARBA00044899"/>
    </source>
</evidence>
<evidence type="ECO:0000256" key="4">
    <source>
        <dbReference type="ARBA" id="ARBA00022692"/>
    </source>
</evidence>
<dbReference type="Pfam" id="PF07690">
    <property type="entry name" value="MFS_1"/>
    <property type="match status" value="1"/>
</dbReference>
<dbReference type="Gene3D" id="1.20.1250.20">
    <property type="entry name" value="MFS general substrate transporter like domains"/>
    <property type="match status" value="2"/>
</dbReference>
<evidence type="ECO:0000256" key="13">
    <source>
        <dbReference type="ARBA" id="ARBA00044893"/>
    </source>
</evidence>
<dbReference type="InterPro" id="IPR020846">
    <property type="entry name" value="MFS_dom"/>
</dbReference>
<evidence type="ECO:0000256" key="10">
    <source>
        <dbReference type="ARBA" id="ARBA00044881"/>
    </source>
</evidence>
<comment type="catalytic activity">
    <reaction evidence="12">
        <text>L-lysyl-L-alpha-amino acid(out) = L-lysyl-L-alpha-amino acid(in)</text>
        <dbReference type="Rhea" id="RHEA:79387"/>
        <dbReference type="ChEBI" id="CHEBI:229965"/>
    </reaction>
</comment>
<organism evidence="27 28">
    <name type="scientific">Alistipes inops</name>
    <dbReference type="NCBI Taxonomy" id="1501391"/>
    <lineage>
        <taxon>Bacteria</taxon>
        <taxon>Pseudomonadati</taxon>
        <taxon>Bacteroidota</taxon>
        <taxon>Bacteroidia</taxon>
        <taxon>Bacteroidales</taxon>
        <taxon>Rikenellaceae</taxon>
        <taxon>Alistipes</taxon>
    </lineage>
</organism>
<feature type="transmembrane region" description="Helical" evidence="25">
    <location>
        <begin position="12"/>
        <end position="34"/>
    </location>
</feature>
<evidence type="ECO:0000256" key="22">
    <source>
        <dbReference type="ARBA" id="ARBA00045018"/>
    </source>
</evidence>
<dbReference type="PANTHER" id="PTHR23512:SF3">
    <property type="entry name" value="MAJOR FACILITATOR SUPERFAMILY DOMAIN-CONTAINING PROTEIN 1"/>
    <property type="match status" value="1"/>
</dbReference>
<comment type="catalytic activity">
    <reaction evidence="20">
        <text>L-lysyl-glycine(out) = L-lysyl-glycine(in)</text>
        <dbReference type="Rhea" id="RHEA:79407"/>
        <dbReference type="ChEBI" id="CHEBI:191202"/>
    </reaction>
</comment>
<dbReference type="PROSITE" id="PS50850">
    <property type="entry name" value="MFS"/>
    <property type="match status" value="1"/>
</dbReference>
<keyword evidence="7" id="KW-0458">Lysosome</keyword>
<evidence type="ECO:0000256" key="20">
    <source>
        <dbReference type="ARBA" id="ARBA00044924"/>
    </source>
</evidence>
<evidence type="ECO:0000256" key="12">
    <source>
        <dbReference type="ARBA" id="ARBA00044891"/>
    </source>
</evidence>
<feature type="domain" description="Major facilitator superfamily (MFS) profile" evidence="26">
    <location>
        <begin position="254"/>
        <end position="465"/>
    </location>
</feature>
<evidence type="ECO:0000256" key="7">
    <source>
        <dbReference type="ARBA" id="ARBA00023228"/>
    </source>
</evidence>
<evidence type="ECO:0000256" key="9">
    <source>
        <dbReference type="ARBA" id="ARBA00044878"/>
    </source>
</evidence>
<comment type="catalytic activity">
    <reaction evidence="18">
        <text>L-histidyl-L-alpha-amino acid(out) = L-histidyl-L-alpha-amino acid(in)</text>
        <dbReference type="Rhea" id="RHEA:79379"/>
        <dbReference type="ChEBI" id="CHEBI:229964"/>
    </reaction>
</comment>
<comment type="subunit">
    <text evidence="24">Homodimer. Interacts with lysosomal protein GLMP (via lumenal domain); the interaction starts while both proteins are still in the endoplasmic reticulum and is required for stabilization of MFSD1 in lysosomes but has no direct effect on its targeting to lysosomes or transporter activity.</text>
</comment>
<comment type="subcellular location">
    <subcellularLocation>
        <location evidence="1">Lysosome membrane</location>
        <topology evidence="1">Multi-pass membrane protein</topology>
    </subcellularLocation>
</comment>
<evidence type="ECO:0000256" key="2">
    <source>
        <dbReference type="ARBA" id="ARBA00008335"/>
    </source>
</evidence>
<feature type="transmembrane region" description="Helical" evidence="25">
    <location>
        <begin position="294"/>
        <end position="313"/>
    </location>
</feature>
<feature type="transmembrane region" description="Helical" evidence="25">
    <location>
        <begin position="254"/>
        <end position="274"/>
    </location>
</feature>
<feature type="transmembrane region" description="Helical" evidence="25">
    <location>
        <begin position="54"/>
        <end position="79"/>
    </location>
</feature>
<evidence type="ECO:0000256" key="1">
    <source>
        <dbReference type="ARBA" id="ARBA00004155"/>
    </source>
</evidence>
<keyword evidence="4 25" id="KW-0812">Transmembrane</keyword>
<dbReference type="Proteomes" id="UP000030889">
    <property type="component" value="Unassembled WGS sequence"/>
</dbReference>
<feature type="transmembrane region" description="Helical" evidence="25">
    <location>
        <begin position="320"/>
        <end position="340"/>
    </location>
</feature>
<evidence type="ECO:0000256" key="25">
    <source>
        <dbReference type="SAM" id="Phobius"/>
    </source>
</evidence>
<comment type="catalytic activity">
    <reaction evidence="14">
        <text>L-aspartyl-L-lysine(out) = L-aspartyl-L-lysine(in)</text>
        <dbReference type="Rhea" id="RHEA:79411"/>
        <dbReference type="ChEBI" id="CHEBI:229953"/>
    </reaction>
</comment>
<keyword evidence="28" id="KW-1185">Reference proteome</keyword>
<keyword evidence="6 25" id="KW-0472">Membrane</keyword>
<evidence type="ECO:0000256" key="23">
    <source>
        <dbReference type="ARBA" id="ARBA00045709"/>
    </source>
</evidence>
<evidence type="ECO:0000259" key="26">
    <source>
        <dbReference type="PROSITE" id="PS50850"/>
    </source>
</evidence>
<comment type="catalytic activity">
    <reaction evidence="15">
        <text>L-arginyl-L-alpha-amino acid(out) = L-arginyl-L-alpha-amino acid(in)</text>
        <dbReference type="Rhea" id="RHEA:79371"/>
        <dbReference type="ChEBI" id="CHEBI:84315"/>
    </reaction>
</comment>
<comment type="caution">
    <text evidence="27">The sequence shown here is derived from an EMBL/GenBank/DDBJ whole genome shotgun (WGS) entry which is preliminary data.</text>
</comment>
<dbReference type="PANTHER" id="PTHR23512">
    <property type="entry name" value="MAJOR FACILITATOR SUPERFAMILY DOMAIN-CONTAINING PROTEIN 1"/>
    <property type="match status" value="1"/>
</dbReference>
<dbReference type="RefSeq" id="WP_035473473.1">
    <property type="nucleotide sequence ID" value="NZ_JRGF01000007.1"/>
</dbReference>
<dbReference type="EMBL" id="JRGF01000007">
    <property type="protein sequence ID" value="KHE41991.1"/>
    <property type="molecule type" value="Genomic_DNA"/>
</dbReference>
<evidence type="ECO:0000256" key="18">
    <source>
        <dbReference type="ARBA" id="ARBA00044912"/>
    </source>
</evidence>
<comment type="function">
    <text evidence="23">Lysosomal dipeptide uniporter that selectively exports lysine, arginine or histidine-containing dipeptides with a net positive charge from the lysosome lumen into the cytosol. Could play a role in a specific type of protein O-glycosylation indirectly regulating macrophages migration and tissue invasion. Also essential for liver homeostasis.</text>
</comment>
<keyword evidence="5 25" id="KW-1133">Transmembrane helix</keyword>
<evidence type="ECO:0000256" key="6">
    <source>
        <dbReference type="ARBA" id="ARBA00023136"/>
    </source>
</evidence>
<accession>A0ABR4YIA1</accession>
<evidence type="ECO:0000256" key="17">
    <source>
        <dbReference type="ARBA" id="ARBA00044903"/>
    </source>
</evidence>
<proteinExistence type="inferred from homology"/>
<comment type="catalytic activity">
    <reaction evidence="19">
        <text>L-alanyl-L-lysine(out) = L-alanyl-L-lysine(in)</text>
        <dbReference type="Rhea" id="RHEA:79415"/>
        <dbReference type="ChEBI" id="CHEBI:192470"/>
    </reaction>
</comment>
<feature type="transmembrane region" description="Helical" evidence="25">
    <location>
        <begin position="131"/>
        <end position="153"/>
    </location>
</feature>
<feature type="transmembrane region" description="Helical" evidence="25">
    <location>
        <begin position="86"/>
        <end position="111"/>
    </location>
</feature>
<feature type="transmembrane region" description="Helical" evidence="25">
    <location>
        <begin position="377"/>
        <end position="400"/>
    </location>
</feature>